<evidence type="ECO:0000313" key="1">
    <source>
        <dbReference type="EMBL" id="GAI98720.1"/>
    </source>
</evidence>
<dbReference type="AlphaFoldDB" id="X1UFS4"/>
<sequence length="155" mass="18487">MKKLEDFILDMKRDTIVVDDVLYSYWPDTESLEKRLIVLNELIEQNQGKRQHLRKRDQREERRKLSDECWPLFVERKKIKAQLKGRHARVDLAFNQLFLQEKVKGRFNIANGIGGKIIWQTYTELKARAINECEEAIEQTRREIEGKEPSLTNCK</sequence>
<reference evidence="1" key="1">
    <citation type="journal article" date="2014" name="Front. Microbiol.">
        <title>High frequency of phylogenetically diverse reductive dehalogenase-homologous genes in deep subseafloor sedimentary metagenomes.</title>
        <authorList>
            <person name="Kawai M."/>
            <person name="Futagami T."/>
            <person name="Toyoda A."/>
            <person name="Takaki Y."/>
            <person name="Nishi S."/>
            <person name="Hori S."/>
            <person name="Arai W."/>
            <person name="Tsubouchi T."/>
            <person name="Morono Y."/>
            <person name="Uchiyama I."/>
            <person name="Ito T."/>
            <person name="Fujiyama A."/>
            <person name="Inagaki F."/>
            <person name="Takami H."/>
        </authorList>
    </citation>
    <scope>NUCLEOTIDE SEQUENCE</scope>
    <source>
        <strain evidence="1">Expedition CK06-06</strain>
    </source>
</reference>
<organism evidence="1">
    <name type="scientific">marine sediment metagenome</name>
    <dbReference type="NCBI Taxonomy" id="412755"/>
    <lineage>
        <taxon>unclassified sequences</taxon>
        <taxon>metagenomes</taxon>
        <taxon>ecological metagenomes</taxon>
    </lineage>
</organism>
<name>X1UFS4_9ZZZZ</name>
<dbReference type="EMBL" id="BARW01023698">
    <property type="protein sequence ID" value="GAI98720.1"/>
    <property type="molecule type" value="Genomic_DNA"/>
</dbReference>
<accession>X1UFS4</accession>
<proteinExistence type="predicted"/>
<gene>
    <name evidence="1" type="ORF">S12H4_39245</name>
</gene>
<feature type="non-terminal residue" evidence="1">
    <location>
        <position position="155"/>
    </location>
</feature>
<protein>
    <submittedName>
        <fullName evidence="1">Uncharacterized protein</fullName>
    </submittedName>
</protein>
<comment type="caution">
    <text evidence="1">The sequence shown here is derived from an EMBL/GenBank/DDBJ whole genome shotgun (WGS) entry which is preliminary data.</text>
</comment>